<sequence length="62" mass="7178">SLIKIFQQLNTLITVVLTSYTPSVHYTSHHHQYNDNNQSAYFTLQALYKDCKVLSVIAYMIV</sequence>
<protein>
    <submittedName>
        <fullName evidence="1">Uncharacterized protein</fullName>
    </submittedName>
</protein>
<dbReference type="AlphaFoldDB" id="H2Y325"/>
<dbReference type="Ensembl" id="ENSCINT00000034958.1">
    <property type="protein sequence ID" value="ENSCINP00000036310.1"/>
    <property type="gene ID" value="ENSCING00000019164.1"/>
</dbReference>
<reference evidence="1" key="2">
    <citation type="submission" date="2025-08" db="UniProtKB">
        <authorList>
            <consortium name="Ensembl"/>
        </authorList>
    </citation>
    <scope>IDENTIFICATION</scope>
</reference>
<reference evidence="2" key="1">
    <citation type="journal article" date="2002" name="Science">
        <title>The draft genome of Ciona intestinalis: insights into chordate and vertebrate origins.</title>
        <authorList>
            <person name="Dehal P."/>
            <person name="Satou Y."/>
            <person name="Campbell R.K."/>
            <person name="Chapman J."/>
            <person name="Degnan B."/>
            <person name="De Tomaso A."/>
            <person name="Davidson B."/>
            <person name="Di Gregorio A."/>
            <person name="Gelpke M."/>
            <person name="Goodstein D.M."/>
            <person name="Harafuji N."/>
            <person name="Hastings K.E."/>
            <person name="Ho I."/>
            <person name="Hotta K."/>
            <person name="Huang W."/>
            <person name="Kawashima T."/>
            <person name="Lemaire P."/>
            <person name="Martinez D."/>
            <person name="Meinertzhagen I.A."/>
            <person name="Necula S."/>
            <person name="Nonaka M."/>
            <person name="Putnam N."/>
            <person name="Rash S."/>
            <person name="Saiga H."/>
            <person name="Satake M."/>
            <person name="Terry A."/>
            <person name="Yamada L."/>
            <person name="Wang H.G."/>
            <person name="Awazu S."/>
            <person name="Azumi K."/>
            <person name="Boore J."/>
            <person name="Branno M."/>
            <person name="Chin-Bow S."/>
            <person name="DeSantis R."/>
            <person name="Doyle S."/>
            <person name="Francino P."/>
            <person name="Keys D.N."/>
            <person name="Haga S."/>
            <person name="Hayashi H."/>
            <person name="Hino K."/>
            <person name="Imai K.S."/>
            <person name="Inaba K."/>
            <person name="Kano S."/>
            <person name="Kobayashi K."/>
            <person name="Kobayashi M."/>
            <person name="Lee B.I."/>
            <person name="Makabe K.W."/>
            <person name="Manohar C."/>
            <person name="Matassi G."/>
            <person name="Medina M."/>
            <person name="Mochizuki Y."/>
            <person name="Mount S."/>
            <person name="Morishita T."/>
            <person name="Miura S."/>
            <person name="Nakayama A."/>
            <person name="Nishizaka S."/>
            <person name="Nomoto H."/>
            <person name="Ohta F."/>
            <person name="Oishi K."/>
            <person name="Rigoutsos I."/>
            <person name="Sano M."/>
            <person name="Sasaki A."/>
            <person name="Sasakura Y."/>
            <person name="Shoguchi E."/>
            <person name="Shin-i T."/>
            <person name="Spagnuolo A."/>
            <person name="Stainier D."/>
            <person name="Suzuki M.M."/>
            <person name="Tassy O."/>
            <person name="Takatori N."/>
            <person name="Tokuoka M."/>
            <person name="Yagi K."/>
            <person name="Yoshizaki F."/>
            <person name="Wada S."/>
            <person name="Zhang C."/>
            <person name="Hyatt P.D."/>
            <person name="Larimer F."/>
            <person name="Detter C."/>
            <person name="Doggett N."/>
            <person name="Glavina T."/>
            <person name="Hawkins T."/>
            <person name="Richardson P."/>
            <person name="Lucas S."/>
            <person name="Kohara Y."/>
            <person name="Levine M."/>
            <person name="Satoh N."/>
            <person name="Rokhsar D.S."/>
        </authorList>
    </citation>
    <scope>NUCLEOTIDE SEQUENCE [LARGE SCALE GENOMIC DNA]</scope>
</reference>
<organism evidence="1 2">
    <name type="scientific">Ciona intestinalis</name>
    <name type="common">Transparent sea squirt</name>
    <name type="synonym">Ascidia intestinalis</name>
    <dbReference type="NCBI Taxonomy" id="7719"/>
    <lineage>
        <taxon>Eukaryota</taxon>
        <taxon>Metazoa</taxon>
        <taxon>Chordata</taxon>
        <taxon>Tunicata</taxon>
        <taxon>Ascidiacea</taxon>
        <taxon>Phlebobranchia</taxon>
        <taxon>Cionidae</taxon>
        <taxon>Ciona</taxon>
    </lineage>
</organism>
<dbReference type="Proteomes" id="UP000008144">
    <property type="component" value="Unassembled WGS sequence"/>
</dbReference>
<evidence type="ECO:0000313" key="1">
    <source>
        <dbReference type="Ensembl" id="ENSCINP00000036310.1"/>
    </source>
</evidence>
<reference evidence="1" key="3">
    <citation type="submission" date="2025-09" db="UniProtKB">
        <authorList>
            <consortium name="Ensembl"/>
        </authorList>
    </citation>
    <scope>IDENTIFICATION</scope>
</reference>
<dbReference type="InParanoid" id="H2Y325"/>
<dbReference type="HOGENOM" id="CLU_2909896_0_0_1"/>
<evidence type="ECO:0000313" key="2">
    <source>
        <dbReference type="Proteomes" id="UP000008144"/>
    </source>
</evidence>
<proteinExistence type="predicted"/>
<name>H2Y325_CIOIN</name>
<keyword evidence="2" id="KW-1185">Reference proteome</keyword>
<accession>H2Y325</accession>